<protein>
    <submittedName>
        <fullName evidence="1">Uncharacterized protein</fullName>
    </submittedName>
</protein>
<evidence type="ECO:0000313" key="2">
    <source>
        <dbReference type="Proteomes" id="UP000784435"/>
    </source>
</evidence>
<gene>
    <name evidence="1" type="ORF">K8V08_08050</name>
</gene>
<reference evidence="1" key="2">
    <citation type="submission" date="2021-09" db="EMBL/GenBank/DDBJ databases">
        <authorList>
            <person name="Gilroy R."/>
        </authorList>
    </citation>
    <scope>NUCLEOTIDE SEQUENCE</scope>
    <source>
        <strain evidence="1">ChiGjej5B5-7349</strain>
    </source>
</reference>
<dbReference type="AlphaFoldDB" id="A0A921SNG1"/>
<accession>A0A921SNG1</accession>
<comment type="caution">
    <text evidence="1">The sequence shown here is derived from an EMBL/GenBank/DDBJ whole genome shotgun (WGS) entry which is preliminary data.</text>
</comment>
<sequence length="61" mass="6772">MAAPPSRESAATQLEQVIEARGWRYETGSPVHTAAVSAIERLHDEELDVLLAQQHYAQDLD</sequence>
<evidence type="ECO:0000313" key="1">
    <source>
        <dbReference type="EMBL" id="HJG80350.1"/>
    </source>
</evidence>
<dbReference type="Proteomes" id="UP000784435">
    <property type="component" value="Unassembled WGS sequence"/>
</dbReference>
<dbReference type="EMBL" id="DYUK01000173">
    <property type="protein sequence ID" value="HJG80350.1"/>
    <property type="molecule type" value="Genomic_DNA"/>
</dbReference>
<proteinExistence type="predicted"/>
<organism evidence="1 2">
    <name type="scientific">Brevibacterium senegalense</name>
    <dbReference type="NCBI Taxonomy" id="1033736"/>
    <lineage>
        <taxon>Bacteria</taxon>
        <taxon>Bacillati</taxon>
        <taxon>Actinomycetota</taxon>
        <taxon>Actinomycetes</taxon>
        <taxon>Micrococcales</taxon>
        <taxon>Brevibacteriaceae</taxon>
        <taxon>Brevibacterium</taxon>
    </lineage>
</organism>
<reference evidence="1" key="1">
    <citation type="journal article" date="2021" name="PeerJ">
        <title>Extensive microbial diversity within the chicken gut microbiome revealed by metagenomics and culture.</title>
        <authorList>
            <person name="Gilroy R."/>
            <person name="Ravi A."/>
            <person name="Getino M."/>
            <person name="Pursley I."/>
            <person name="Horton D.L."/>
            <person name="Alikhan N.F."/>
            <person name="Baker D."/>
            <person name="Gharbi K."/>
            <person name="Hall N."/>
            <person name="Watson M."/>
            <person name="Adriaenssens E.M."/>
            <person name="Foster-Nyarko E."/>
            <person name="Jarju S."/>
            <person name="Secka A."/>
            <person name="Antonio M."/>
            <person name="Oren A."/>
            <person name="Chaudhuri R.R."/>
            <person name="La Ragione R."/>
            <person name="Hildebrand F."/>
            <person name="Pallen M.J."/>
        </authorList>
    </citation>
    <scope>NUCLEOTIDE SEQUENCE</scope>
    <source>
        <strain evidence="1">ChiGjej5B5-7349</strain>
    </source>
</reference>
<name>A0A921SNG1_9MICO</name>